<dbReference type="Proteomes" id="UP001604335">
    <property type="component" value="Unassembled WGS sequence"/>
</dbReference>
<evidence type="ECO:0000256" key="5">
    <source>
        <dbReference type="SAM" id="Phobius"/>
    </source>
</evidence>
<keyword evidence="4 5" id="KW-0472">Membrane</keyword>
<dbReference type="EMBL" id="JAZAQF010000076">
    <property type="protein sequence ID" value="MFG3818484.1"/>
    <property type="molecule type" value="Genomic_DNA"/>
</dbReference>
<comment type="caution">
    <text evidence="7">The sequence shown here is derived from an EMBL/GenBank/DDBJ whole genome shotgun (WGS) entry which is preliminary data.</text>
</comment>
<dbReference type="RefSeq" id="WP_099531504.1">
    <property type="nucleotide sequence ID" value="NZ_JAZAQF010000076.1"/>
</dbReference>
<gene>
    <name evidence="7" type="ORF">VPK24_12605</name>
</gene>
<protein>
    <submittedName>
        <fullName evidence="7">YkvA family protein</fullName>
    </submittedName>
</protein>
<evidence type="ECO:0000259" key="6">
    <source>
        <dbReference type="Pfam" id="PF06803"/>
    </source>
</evidence>
<keyword evidence="3 5" id="KW-1133">Transmembrane helix</keyword>
<dbReference type="Pfam" id="PF06803">
    <property type="entry name" value="DUF1232"/>
    <property type="match status" value="1"/>
</dbReference>
<feature type="domain" description="DUF1232" evidence="6">
    <location>
        <begin position="23"/>
        <end position="58"/>
    </location>
</feature>
<reference evidence="8" key="1">
    <citation type="journal article" date="2024" name="Algal Res.">
        <title>Biochemical, toxicological and genomic investigation of a high-biomass producing Limnothrix strain isolated from Italian shallow drinking water reservoir.</title>
        <authorList>
            <person name="Simonazzi M."/>
            <person name="Shishido T.K."/>
            <person name="Delbaje E."/>
            <person name="Wahlsten M."/>
            <person name="Fewer D.P."/>
            <person name="Sivonen K."/>
            <person name="Pezzolesi L."/>
            <person name="Pistocchi R."/>
        </authorList>
    </citation>
    <scope>NUCLEOTIDE SEQUENCE [LARGE SCALE GENOMIC DNA]</scope>
    <source>
        <strain evidence="8">LRLZ20PSL1</strain>
    </source>
</reference>
<organism evidence="7 8">
    <name type="scientific">Limnothrix redekei LRLZ20PSL1</name>
    <dbReference type="NCBI Taxonomy" id="3112953"/>
    <lineage>
        <taxon>Bacteria</taxon>
        <taxon>Bacillati</taxon>
        <taxon>Cyanobacteriota</taxon>
        <taxon>Cyanophyceae</taxon>
        <taxon>Pseudanabaenales</taxon>
        <taxon>Pseudanabaenaceae</taxon>
        <taxon>Limnothrix</taxon>
    </lineage>
</organism>
<proteinExistence type="predicted"/>
<evidence type="ECO:0000256" key="4">
    <source>
        <dbReference type="ARBA" id="ARBA00023136"/>
    </source>
</evidence>
<evidence type="ECO:0000256" key="3">
    <source>
        <dbReference type="ARBA" id="ARBA00022989"/>
    </source>
</evidence>
<name>A0ABW7CE73_9CYAN</name>
<dbReference type="InterPro" id="IPR010652">
    <property type="entry name" value="DUF1232"/>
</dbReference>
<sequence length="100" mass="11003">MNISPSALYGWYRDTIRNPKYRLWIVAGTLVYLLSPIDIAPDFLPIAGQLDDLAIVTLLIAELSQIAIEWFKNRPTVKSAPAATVADSTVDVNAVKMDGQ</sequence>
<evidence type="ECO:0000313" key="7">
    <source>
        <dbReference type="EMBL" id="MFG3818484.1"/>
    </source>
</evidence>
<feature type="transmembrane region" description="Helical" evidence="5">
    <location>
        <begin position="21"/>
        <end position="41"/>
    </location>
</feature>
<evidence type="ECO:0000256" key="2">
    <source>
        <dbReference type="ARBA" id="ARBA00022692"/>
    </source>
</evidence>
<evidence type="ECO:0000256" key="1">
    <source>
        <dbReference type="ARBA" id="ARBA00004127"/>
    </source>
</evidence>
<accession>A0ABW7CE73</accession>
<keyword evidence="8" id="KW-1185">Reference proteome</keyword>
<evidence type="ECO:0000313" key="8">
    <source>
        <dbReference type="Proteomes" id="UP001604335"/>
    </source>
</evidence>
<keyword evidence="2 5" id="KW-0812">Transmembrane</keyword>
<comment type="subcellular location">
    <subcellularLocation>
        <location evidence="1">Endomembrane system</location>
        <topology evidence="1">Multi-pass membrane protein</topology>
    </subcellularLocation>
</comment>